<sequence>MLSTPTPSASTNQTESPSSNLLSSAALRARLASLKTGAPRASMTPLVGASVTELSKKIISTPVGQVFTAQSDQIKKDLKVLMAESTTSLTAEILNEFLAEFNDLQKQYISQQNLEMKLQEIKDQIAAKNRELVPLSDQATEALNQVEEWYYKAENVKPLYDQAGAKLMDTHSALGESGSRSEIVQG</sequence>
<name>A0AAV1DZ73_OLDCO</name>
<gene>
    <name evidence="2" type="ORF">OLC1_LOCUS19336</name>
</gene>
<proteinExistence type="predicted"/>
<evidence type="ECO:0000313" key="3">
    <source>
        <dbReference type="Proteomes" id="UP001161247"/>
    </source>
</evidence>
<dbReference type="EMBL" id="OX459124">
    <property type="protein sequence ID" value="CAI9112079.1"/>
    <property type="molecule type" value="Genomic_DNA"/>
</dbReference>
<feature type="compositionally biased region" description="Polar residues" evidence="1">
    <location>
        <begin position="1"/>
        <end position="17"/>
    </location>
</feature>
<accession>A0AAV1DZ73</accession>
<evidence type="ECO:0000313" key="2">
    <source>
        <dbReference type="EMBL" id="CAI9112079.1"/>
    </source>
</evidence>
<feature type="region of interest" description="Disordered" evidence="1">
    <location>
        <begin position="1"/>
        <end position="21"/>
    </location>
</feature>
<dbReference type="AlphaFoldDB" id="A0AAV1DZ73"/>
<protein>
    <submittedName>
        <fullName evidence="2">OLC1v1012456C1</fullName>
    </submittedName>
</protein>
<evidence type="ECO:0000256" key="1">
    <source>
        <dbReference type="SAM" id="MobiDB-lite"/>
    </source>
</evidence>
<organism evidence="2 3">
    <name type="scientific">Oldenlandia corymbosa var. corymbosa</name>
    <dbReference type="NCBI Taxonomy" id="529605"/>
    <lineage>
        <taxon>Eukaryota</taxon>
        <taxon>Viridiplantae</taxon>
        <taxon>Streptophyta</taxon>
        <taxon>Embryophyta</taxon>
        <taxon>Tracheophyta</taxon>
        <taxon>Spermatophyta</taxon>
        <taxon>Magnoliopsida</taxon>
        <taxon>eudicotyledons</taxon>
        <taxon>Gunneridae</taxon>
        <taxon>Pentapetalae</taxon>
        <taxon>asterids</taxon>
        <taxon>lamiids</taxon>
        <taxon>Gentianales</taxon>
        <taxon>Rubiaceae</taxon>
        <taxon>Rubioideae</taxon>
        <taxon>Spermacoceae</taxon>
        <taxon>Hedyotis-Oldenlandia complex</taxon>
        <taxon>Oldenlandia</taxon>
    </lineage>
</organism>
<dbReference type="Proteomes" id="UP001161247">
    <property type="component" value="Chromosome 7"/>
</dbReference>
<reference evidence="2" key="1">
    <citation type="submission" date="2023-03" db="EMBL/GenBank/DDBJ databases">
        <authorList>
            <person name="Julca I."/>
        </authorList>
    </citation>
    <scope>NUCLEOTIDE SEQUENCE</scope>
</reference>
<keyword evidence="3" id="KW-1185">Reference proteome</keyword>